<feature type="transmembrane region" description="Helical" evidence="2">
    <location>
        <begin position="74"/>
        <end position="94"/>
    </location>
</feature>
<keyword evidence="2" id="KW-0472">Membrane</keyword>
<evidence type="ECO:0008006" key="5">
    <source>
        <dbReference type="Google" id="ProtNLM"/>
    </source>
</evidence>
<protein>
    <recommendedName>
        <fullName evidence="5">Osmotic-shock protein</fullName>
    </recommendedName>
</protein>
<reference evidence="3 4" key="1">
    <citation type="submission" date="2016-02" db="EMBL/GenBank/DDBJ databases">
        <title>Complete Genome of H5569, the type strain of the newly described species Haematospirillium jordaniae.</title>
        <authorList>
            <person name="Nicholson A.C."/>
            <person name="Humrighouse B.W."/>
            <person name="Loparov V."/>
            <person name="McQuiston J.R."/>
        </authorList>
    </citation>
    <scope>NUCLEOTIDE SEQUENCE [LARGE SCALE GENOMIC DNA]</scope>
    <source>
        <strain evidence="3 4">H5569</strain>
    </source>
</reference>
<organism evidence="3 4">
    <name type="scientific">Haematospirillum jordaniae</name>
    <dbReference type="NCBI Taxonomy" id="1549855"/>
    <lineage>
        <taxon>Bacteria</taxon>
        <taxon>Pseudomonadati</taxon>
        <taxon>Pseudomonadota</taxon>
        <taxon>Alphaproteobacteria</taxon>
        <taxon>Rhodospirillales</taxon>
        <taxon>Novispirillaceae</taxon>
        <taxon>Haematospirillum</taxon>
    </lineage>
</organism>
<evidence type="ECO:0000313" key="4">
    <source>
        <dbReference type="Proteomes" id="UP000076066"/>
    </source>
</evidence>
<dbReference type="Pfam" id="PF02325">
    <property type="entry name" value="CCB3_YggT"/>
    <property type="match status" value="1"/>
</dbReference>
<dbReference type="GO" id="GO:0016020">
    <property type="term" value="C:membrane"/>
    <property type="evidence" value="ECO:0007669"/>
    <property type="project" value="InterPro"/>
</dbReference>
<keyword evidence="2" id="KW-0812">Transmembrane</keyword>
<proteinExistence type="inferred from homology"/>
<dbReference type="InterPro" id="IPR003425">
    <property type="entry name" value="CCB3/YggT"/>
</dbReference>
<evidence type="ECO:0000313" key="3">
    <source>
        <dbReference type="EMBL" id="AMW34713.1"/>
    </source>
</evidence>
<dbReference type="RefSeq" id="WP_066134435.1">
    <property type="nucleotide sequence ID" value="NZ_CP014525.1"/>
</dbReference>
<dbReference type="EMBL" id="CP014525">
    <property type="protein sequence ID" value="AMW34713.1"/>
    <property type="molecule type" value="Genomic_DNA"/>
</dbReference>
<accession>A0A143DEK5</accession>
<keyword evidence="2" id="KW-1133">Transmembrane helix</keyword>
<dbReference type="STRING" id="1549855.AY555_05435"/>
<dbReference type="KEGG" id="hjo:AY555_05435"/>
<comment type="similarity">
    <text evidence="1">Belongs to the YggT family.</text>
</comment>
<dbReference type="PANTHER" id="PTHR33219:SF14">
    <property type="entry name" value="PROTEIN COFACTOR ASSEMBLY OF COMPLEX C SUBUNIT B CCB3, CHLOROPLASTIC-RELATED"/>
    <property type="match status" value="1"/>
</dbReference>
<keyword evidence="4" id="KW-1185">Reference proteome</keyword>
<feature type="transmembrane region" description="Helical" evidence="2">
    <location>
        <begin position="17"/>
        <end position="37"/>
    </location>
</feature>
<dbReference type="PANTHER" id="PTHR33219">
    <property type="entry name" value="YLMG HOMOLOG PROTEIN 2, CHLOROPLASTIC"/>
    <property type="match status" value="1"/>
</dbReference>
<evidence type="ECO:0000256" key="2">
    <source>
        <dbReference type="SAM" id="Phobius"/>
    </source>
</evidence>
<name>A0A143DEK5_9PROT</name>
<dbReference type="GeneID" id="53316595"/>
<evidence type="ECO:0000256" key="1">
    <source>
        <dbReference type="ARBA" id="ARBA00010894"/>
    </source>
</evidence>
<sequence>MQAVSGFFQVLDAILSFYEWIVIASVILSWLFAFNVLNYSNGAVRTISDIVHRLTEPVLEQIRRVVPIMGNLDLSPLVLFFAIMLVRASVLPGLHELVLRALF</sequence>
<gene>
    <name evidence="3" type="ORF">AY555_05435</name>
</gene>
<dbReference type="OrthoDB" id="9814445at2"/>
<dbReference type="AlphaFoldDB" id="A0A143DEK5"/>
<dbReference type="Proteomes" id="UP000076066">
    <property type="component" value="Chromosome"/>
</dbReference>